<dbReference type="Proteomes" id="UP001138757">
    <property type="component" value="Unassembled WGS sequence"/>
</dbReference>
<dbReference type="EMBL" id="JAHGAW010000004">
    <property type="protein sequence ID" value="MBT2186872.1"/>
    <property type="molecule type" value="Genomic_DNA"/>
</dbReference>
<comment type="caution">
    <text evidence="1">The sequence shown here is derived from an EMBL/GenBank/DDBJ whole genome shotgun (WGS) entry which is preliminary data.</text>
</comment>
<evidence type="ECO:0000313" key="1">
    <source>
        <dbReference type="EMBL" id="MBT2186872.1"/>
    </source>
</evidence>
<evidence type="ECO:0000313" key="2">
    <source>
        <dbReference type="Proteomes" id="UP001138757"/>
    </source>
</evidence>
<gene>
    <name evidence="1" type="ORF">KK488_07915</name>
</gene>
<organism evidence="1 2">
    <name type="scientific">Sphingobium nicotianae</name>
    <dbReference type="NCBI Taxonomy" id="2782607"/>
    <lineage>
        <taxon>Bacteria</taxon>
        <taxon>Pseudomonadati</taxon>
        <taxon>Pseudomonadota</taxon>
        <taxon>Alphaproteobacteria</taxon>
        <taxon>Sphingomonadales</taxon>
        <taxon>Sphingomonadaceae</taxon>
        <taxon>Sphingobium</taxon>
    </lineage>
</organism>
<sequence length="66" mass="7504">MDFEDAVPRARPDDLITQLVRQDLDRLSVAELDERIALLAAEIERTRAKREASVNHKASAEALFKK</sequence>
<protein>
    <submittedName>
        <fullName evidence="1">DUF1192 family protein</fullName>
    </submittedName>
</protein>
<reference evidence="1" key="1">
    <citation type="submission" date="2021-05" db="EMBL/GenBank/DDBJ databases">
        <title>Genome of Sphingobium sp. strain.</title>
        <authorList>
            <person name="Fan R."/>
        </authorList>
    </citation>
    <scope>NUCLEOTIDE SEQUENCE</scope>
    <source>
        <strain evidence="1">H33</strain>
    </source>
</reference>
<accession>A0A9X1DBA5</accession>
<dbReference type="Pfam" id="PF06698">
    <property type="entry name" value="DUF1192"/>
    <property type="match status" value="1"/>
</dbReference>
<proteinExistence type="predicted"/>
<dbReference type="AlphaFoldDB" id="A0A9X1DBA5"/>
<keyword evidence="2" id="KW-1185">Reference proteome</keyword>
<dbReference type="InterPro" id="IPR009579">
    <property type="entry name" value="DUF1192"/>
</dbReference>
<dbReference type="RefSeq" id="WP_214622605.1">
    <property type="nucleotide sequence ID" value="NZ_JAHGAW010000004.1"/>
</dbReference>
<name>A0A9X1DBA5_9SPHN</name>